<dbReference type="InterPro" id="IPR020635">
    <property type="entry name" value="Tyr_kinase_cat_dom"/>
</dbReference>
<gene>
    <name evidence="7" type="ORF">SVIM_LOCUS74127</name>
</gene>
<dbReference type="GO" id="GO:0005886">
    <property type="term" value="C:plasma membrane"/>
    <property type="evidence" value="ECO:0007669"/>
    <property type="project" value="TreeGrafter"/>
</dbReference>
<protein>
    <recommendedName>
        <fullName evidence="6">Protein kinase domain-containing protein</fullName>
    </recommendedName>
</protein>
<keyword evidence="2" id="KW-0808">Transferase</keyword>
<dbReference type="FunFam" id="3.30.200.20:FF:000910">
    <property type="entry name" value="Cysteine-rich receptor-like protein kinase 11"/>
    <property type="match status" value="1"/>
</dbReference>
<evidence type="ECO:0000313" key="7">
    <source>
        <dbReference type="EMBL" id="VFU26709.1"/>
    </source>
</evidence>
<dbReference type="GO" id="GO:0005524">
    <property type="term" value="F:ATP binding"/>
    <property type="evidence" value="ECO:0007669"/>
    <property type="project" value="UniProtKB-KW"/>
</dbReference>
<evidence type="ECO:0000256" key="5">
    <source>
        <dbReference type="ARBA" id="ARBA00022840"/>
    </source>
</evidence>
<dbReference type="PANTHER" id="PTHR27002">
    <property type="entry name" value="RECEPTOR-LIKE SERINE/THREONINE-PROTEIN KINASE SD1-8"/>
    <property type="match status" value="1"/>
</dbReference>
<dbReference type="Pfam" id="PF07714">
    <property type="entry name" value="PK_Tyr_Ser-Thr"/>
    <property type="match status" value="1"/>
</dbReference>
<evidence type="ECO:0000256" key="4">
    <source>
        <dbReference type="ARBA" id="ARBA00022777"/>
    </source>
</evidence>
<dbReference type="SUPFAM" id="SSF56112">
    <property type="entry name" value="Protein kinase-like (PK-like)"/>
    <property type="match status" value="1"/>
</dbReference>
<feature type="domain" description="Protein kinase" evidence="6">
    <location>
        <begin position="45"/>
        <end position="351"/>
    </location>
</feature>
<evidence type="ECO:0000256" key="1">
    <source>
        <dbReference type="ARBA" id="ARBA00022527"/>
    </source>
</evidence>
<evidence type="ECO:0000259" key="6">
    <source>
        <dbReference type="PROSITE" id="PS50011"/>
    </source>
</evidence>
<keyword evidence="3" id="KW-0547">Nucleotide-binding</keyword>
<dbReference type="Gene3D" id="1.10.510.10">
    <property type="entry name" value="Transferase(Phosphotransferase) domain 1"/>
    <property type="match status" value="1"/>
</dbReference>
<keyword evidence="5" id="KW-0067">ATP-binding</keyword>
<dbReference type="PANTHER" id="PTHR27002:SF839">
    <property type="entry name" value="NON-SPECIFIC SERINE_THREONINE PROTEIN KINASE"/>
    <property type="match status" value="1"/>
</dbReference>
<dbReference type="SMART" id="SM00219">
    <property type="entry name" value="TyrKc"/>
    <property type="match status" value="1"/>
</dbReference>
<dbReference type="InterPro" id="IPR001245">
    <property type="entry name" value="Ser-Thr/Tyr_kinase_cat_dom"/>
</dbReference>
<keyword evidence="1" id="KW-0723">Serine/threonine-protein kinase</keyword>
<dbReference type="AlphaFoldDB" id="A0A6N2KEC2"/>
<proteinExistence type="predicted"/>
<sequence>MAKVMAVGLLEVPQFQCDYYDIVTCEYAILNEFVCTCLPGFKPKYQEQWSARDGSGGCVRKRLQTSSVCDHGEGFGLLANGQEVAVKRLSRSSGQGTEEFKNEVMVIAKLQHRNLVKLLGYCIHNEEQMLIYEYLPNKSLDSFLFVAICRQNMLCWKLFSKIRCFQFWVMLLEIVWELWGQEKALEIVDPSLKELYHPREALKCIQIGLLCVQEDATDRPSMLAVVFMLSSETEIPSPKQPAFLFKEPHNNPDIALAVEDGLCSVNQNLSPYWRGGPWNGHTLSGLPDVGNRLKYNDNDYSKEIDLFIYSFENNQNESSVSFSARNGTVPSILVLEPRNGATADLVGKGKQ</sequence>
<evidence type="ECO:0000256" key="2">
    <source>
        <dbReference type="ARBA" id="ARBA00022679"/>
    </source>
</evidence>
<dbReference type="InterPro" id="IPR000719">
    <property type="entry name" value="Prot_kinase_dom"/>
</dbReference>
<keyword evidence="4" id="KW-0418">Kinase</keyword>
<dbReference type="InterPro" id="IPR011009">
    <property type="entry name" value="Kinase-like_dom_sf"/>
</dbReference>
<reference evidence="7" key="1">
    <citation type="submission" date="2019-03" db="EMBL/GenBank/DDBJ databases">
        <authorList>
            <person name="Mank J."/>
            <person name="Almeida P."/>
        </authorList>
    </citation>
    <scope>NUCLEOTIDE SEQUENCE</scope>
    <source>
        <strain evidence="7">78183</strain>
    </source>
</reference>
<dbReference type="EMBL" id="CAADRP010000335">
    <property type="protein sequence ID" value="VFU26709.1"/>
    <property type="molecule type" value="Genomic_DNA"/>
</dbReference>
<evidence type="ECO:0000256" key="3">
    <source>
        <dbReference type="ARBA" id="ARBA00022741"/>
    </source>
</evidence>
<dbReference type="GO" id="GO:0004713">
    <property type="term" value="F:protein tyrosine kinase activity"/>
    <property type="evidence" value="ECO:0007669"/>
    <property type="project" value="InterPro"/>
</dbReference>
<dbReference type="Gene3D" id="3.30.200.20">
    <property type="entry name" value="Phosphorylase Kinase, domain 1"/>
    <property type="match status" value="1"/>
</dbReference>
<name>A0A6N2KEC2_SALVM</name>
<accession>A0A6N2KEC2</accession>
<dbReference type="GO" id="GO:0004674">
    <property type="term" value="F:protein serine/threonine kinase activity"/>
    <property type="evidence" value="ECO:0007669"/>
    <property type="project" value="UniProtKB-KW"/>
</dbReference>
<organism evidence="7">
    <name type="scientific">Salix viminalis</name>
    <name type="common">Common osier</name>
    <name type="synonym">Basket willow</name>
    <dbReference type="NCBI Taxonomy" id="40686"/>
    <lineage>
        <taxon>Eukaryota</taxon>
        <taxon>Viridiplantae</taxon>
        <taxon>Streptophyta</taxon>
        <taxon>Embryophyta</taxon>
        <taxon>Tracheophyta</taxon>
        <taxon>Spermatophyta</taxon>
        <taxon>Magnoliopsida</taxon>
        <taxon>eudicotyledons</taxon>
        <taxon>Gunneridae</taxon>
        <taxon>Pentapetalae</taxon>
        <taxon>rosids</taxon>
        <taxon>fabids</taxon>
        <taxon>Malpighiales</taxon>
        <taxon>Salicaceae</taxon>
        <taxon>Saliceae</taxon>
        <taxon>Salix</taxon>
    </lineage>
</organism>
<dbReference type="PROSITE" id="PS50011">
    <property type="entry name" value="PROTEIN_KINASE_DOM"/>
    <property type="match status" value="1"/>
</dbReference>